<reference evidence="11" key="1">
    <citation type="journal article" date="2021" name="PeerJ">
        <title>Extensive microbial diversity within the chicken gut microbiome revealed by metagenomics and culture.</title>
        <authorList>
            <person name="Gilroy R."/>
            <person name="Ravi A."/>
            <person name="Getino M."/>
            <person name="Pursley I."/>
            <person name="Horton D.L."/>
            <person name="Alikhan N.F."/>
            <person name="Baker D."/>
            <person name="Gharbi K."/>
            <person name="Hall N."/>
            <person name="Watson M."/>
            <person name="Adriaenssens E.M."/>
            <person name="Foster-Nyarko E."/>
            <person name="Jarju S."/>
            <person name="Secka A."/>
            <person name="Antonio M."/>
            <person name="Oren A."/>
            <person name="Chaudhuri R.R."/>
            <person name="La Ragione R."/>
            <person name="Hildebrand F."/>
            <person name="Pallen M.J."/>
        </authorList>
    </citation>
    <scope>NUCLEOTIDE SEQUENCE</scope>
    <source>
        <strain evidence="11">ChiSxjej3B15-1167</strain>
    </source>
</reference>
<evidence type="ECO:0000256" key="5">
    <source>
        <dbReference type="ARBA" id="ARBA00022692"/>
    </source>
</evidence>
<comment type="similarity">
    <text evidence="2">Belongs to the YajC family.</text>
</comment>
<sequence length="104" mass="11468">MLLSQAASANIITIILYVVVFGAIIYFMMIRPQKKQQKEAAAMHASMQAGDSVLTTSGFYGVIIDVMDNTVIVEFGNNRNCRIPMQKDAIAAVEKPNLTKTEEE</sequence>
<organism evidence="11 12">
    <name type="scientific">Candidatus Anaerobutyricum stercoripullorum</name>
    <dbReference type="NCBI Taxonomy" id="2838456"/>
    <lineage>
        <taxon>Bacteria</taxon>
        <taxon>Bacillati</taxon>
        <taxon>Bacillota</taxon>
        <taxon>Clostridia</taxon>
        <taxon>Lachnospirales</taxon>
        <taxon>Lachnospiraceae</taxon>
        <taxon>Anaerobutyricum</taxon>
    </lineage>
</organism>
<keyword evidence="8" id="KW-0811">Translocation</keyword>
<evidence type="ECO:0000313" key="11">
    <source>
        <dbReference type="EMBL" id="HIX71966.1"/>
    </source>
</evidence>
<keyword evidence="6" id="KW-0653">Protein transport</keyword>
<keyword evidence="4" id="KW-1003">Cell membrane</keyword>
<keyword evidence="9 10" id="KW-0472">Membrane</keyword>
<accession>A0A9D2BDA1</accession>
<proteinExistence type="inferred from homology"/>
<keyword evidence="7 10" id="KW-1133">Transmembrane helix</keyword>
<evidence type="ECO:0000256" key="2">
    <source>
        <dbReference type="ARBA" id="ARBA00006742"/>
    </source>
</evidence>
<gene>
    <name evidence="11" type="primary">yajC</name>
    <name evidence="11" type="ORF">H9849_02980</name>
</gene>
<dbReference type="EMBL" id="DXEQ01000088">
    <property type="protein sequence ID" value="HIX71966.1"/>
    <property type="molecule type" value="Genomic_DNA"/>
</dbReference>
<evidence type="ECO:0000313" key="12">
    <source>
        <dbReference type="Proteomes" id="UP000886805"/>
    </source>
</evidence>
<dbReference type="GO" id="GO:0005886">
    <property type="term" value="C:plasma membrane"/>
    <property type="evidence" value="ECO:0007669"/>
    <property type="project" value="UniProtKB-SubCell"/>
</dbReference>
<evidence type="ECO:0000256" key="8">
    <source>
        <dbReference type="ARBA" id="ARBA00023010"/>
    </source>
</evidence>
<dbReference type="Pfam" id="PF02699">
    <property type="entry name" value="YajC"/>
    <property type="match status" value="1"/>
</dbReference>
<name>A0A9D2BDA1_9FIRM</name>
<feature type="transmembrane region" description="Helical" evidence="10">
    <location>
        <begin position="6"/>
        <end position="28"/>
    </location>
</feature>
<comment type="subcellular location">
    <subcellularLocation>
        <location evidence="1">Cell membrane</location>
        <topology evidence="1">Single-pass membrane protein</topology>
    </subcellularLocation>
</comment>
<keyword evidence="3" id="KW-0813">Transport</keyword>
<dbReference type="NCBIfam" id="TIGR00739">
    <property type="entry name" value="yajC"/>
    <property type="match status" value="1"/>
</dbReference>
<dbReference type="InterPro" id="IPR003849">
    <property type="entry name" value="Preprotein_translocase_YajC"/>
</dbReference>
<dbReference type="PANTHER" id="PTHR33909:SF1">
    <property type="entry name" value="SEC TRANSLOCON ACCESSORY COMPLEX SUBUNIT YAJC"/>
    <property type="match status" value="1"/>
</dbReference>
<reference evidence="11" key="2">
    <citation type="submission" date="2021-04" db="EMBL/GenBank/DDBJ databases">
        <authorList>
            <person name="Gilroy R."/>
        </authorList>
    </citation>
    <scope>NUCLEOTIDE SEQUENCE</scope>
    <source>
        <strain evidence="11">ChiSxjej3B15-1167</strain>
    </source>
</reference>
<comment type="caution">
    <text evidence="11">The sequence shown here is derived from an EMBL/GenBank/DDBJ whole genome shotgun (WGS) entry which is preliminary data.</text>
</comment>
<evidence type="ECO:0000256" key="6">
    <source>
        <dbReference type="ARBA" id="ARBA00022927"/>
    </source>
</evidence>
<evidence type="ECO:0000256" key="4">
    <source>
        <dbReference type="ARBA" id="ARBA00022475"/>
    </source>
</evidence>
<evidence type="ECO:0000256" key="1">
    <source>
        <dbReference type="ARBA" id="ARBA00004162"/>
    </source>
</evidence>
<keyword evidence="5 10" id="KW-0812">Transmembrane</keyword>
<dbReference type="SMART" id="SM01323">
    <property type="entry name" value="YajC"/>
    <property type="match status" value="1"/>
</dbReference>
<protein>
    <submittedName>
        <fullName evidence="11">Preprotein translocase subunit YajC</fullName>
    </submittedName>
</protein>
<evidence type="ECO:0000256" key="3">
    <source>
        <dbReference type="ARBA" id="ARBA00022448"/>
    </source>
</evidence>
<evidence type="ECO:0000256" key="10">
    <source>
        <dbReference type="SAM" id="Phobius"/>
    </source>
</evidence>
<evidence type="ECO:0000256" key="7">
    <source>
        <dbReference type="ARBA" id="ARBA00022989"/>
    </source>
</evidence>
<dbReference type="AlphaFoldDB" id="A0A9D2BDA1"/>
<dbReference type="Proteomes" id="UP000886805">
    <property type="component" value="Unassembled WGS sequence"/>
</dbReference>
<evidence type="ECO:0000256" key="9">
    <source>
        <dbReference type="ARBA" id="ARBA00023136"/>
    </source>
</evidence>
<dbReference type="PRINTS" id="PR01853">
    <property type="entry name" value="YAJCTRNLCASE"/>
</dbReference>
<dbReference type="GO" id="GO:0015031">
    <property type="term" value="P:protein transport"/>
    <property type="evidence" value="ECO:0007669"/>
    <property type="project" value="UniProtKB-KW"/>
</dbReference>
<dbReference type="PANTHER" id="PTHR33909">
    <property type="entry name" value="SEC TRANSLOCON ACCESSORY COMPLEX SUBUNIT YAJC"/>
    <property type="match status" value="1"/>
</dbReference>